<dbReference type="Pfam" id="PF03971">
    <property type="entry name" value="IDH"/>
    <property type="match status" value="1"/>
</dbReference>
<keyword evidence="3 10" id="KW-0816">Tricarboxylic acid cycle</keyword>
<keyword evidence="6 10" id="KW-0521">NADP</keyword>
<evidence type="ECO:0000256" key="5">
    <source>
        <dbReference type="ARBA" id="ARBA00022842"/>
    </source>
</evidence>
<keyword evidence="2 10" id="KW-0329">Glyoxylate bypass</keyword>
<evidence type="ECO:0000256" key="4">
    <source>
        <dbReference type="ARBA" id="ARBA00022723"/>
    </source>
</evidence>
<evidence type="ECO:0000256" key="6">
    <source>
        <dbReference type="ARBA" id="ARBA00022857"/>
    </source>
</evidence>
<evidence type="ECO:0000313" key="12">
    <source>
        <dbReference type="Proteomes" id="UP001596098"/>
    </source>
</evidence>
<name>A0ABW1QZH5_9ACTN</name>
<dbReference type="EC" id="1.1.1.42" evidence="10"/>
<comment type="similarity">
    <text evidence="9 10">Belongs to the monomeric-type IDH family.</text>
</comment>
<proteinExistence type="inferred from homology"/>
<dbReference type="RefSeq" id="WP_128221450.1">
    <property type="nucleotide sequence ID" value="NZ_CP034929.1"/>
</dbReference>
<keyword evidence="4" id="KW-0479">Metal-binding</keyword>
<dbReference type="Proteomes" id="UP001596098">
    <property type="component" value="Unassembled WGS sequence"/>
</dbReference>
<comment type="cofactor">
    <cofactor evidence="1">
        <name>Mg(2+)</name>
        <dbReference type="ChEBI" id="CHEBI:18420"/>
    </cofactor>
</comment>
<comment type="caution">
    <text evidence="11">The sequence shown here is derived from an EMBL/GenBank/DDBJ whole genome shotgun (WGS) entry which is preliminary data.</text>
</comment>
<evidence type="ECO:0000256" key="8">
    <source>
        <dbReference type="ARBA" id="ARBA00023554"/>
    </source>
</evidence>
<evidence type="ECO:0000256" key="3">
    <source>
        <dbReference type="ARBA" id="ARBA00022532"/>
    </source>
</evidence>
<evidence type="ECO:0000256" key="7">
    <source>
        <dbReference type="ARBA" id="ARBA00023002"/>
    </source>
</evidence>
<dbReference type="GO" id="GO:0004450">
    <property type="term" value="F:isocitrate dehydrogenase (NADP+) activity"/>
    <property type="evidence" value="ECO:0007669"/>
    <property type="project" value="UniProtKB-EC"/>
</dbReference>
<evidence type="ECO:0000313" key="11">
    <source>
        <dbReference type="EMBL" id="MFC6154377.1"/>
    </source>
</evidence>
<organism evidence="11 12">
    <name type="scientific">Nocardioides yefusunii</name>
    <dbReference type="NCBI Taxonomy" id="2500546"/>
    <lineage>
        <taxon>Bacteria</taxon>
        <taxon>Bacillati</taxon>
        <taxon>Actinomycetota</taxon>
        <taxon>Actinomycetes</taxon>
        <taxon>Propionibacteriales</taxon>
        <taxon>Nocardioidaceae</taxon>
        <taxon>Nocardioides</taxon>
    </lineage>
</organism>
<evidence type="ECO:0000256" key="9">
    <source>
        <dbReference type="ARBA" id="ARBA00046318"/>
    </source>
</evidence>
<dbReference type="InterPro" id="IPR004436">
    <property type="entry name" value="Isocitrate_DH_NADP_mono"/>
</dbReference>
<dbReference type="NCBIfam" id="TIGR00178">
    <property type="entry name" value="monomer_idh"/>
    <property type="match status" value="1"/>
</dbReference>
<keyword evidence="7 10" id="KW-0560">Oxidoreductase</keyword>
<evidence type="ECO:0000256" key="1">
    <source>
        <dbReference type="ARBA" id="ARBA00001946"/>
    </source>
</evidence>
<dbReference type="PANTHER" id="PTHR36999:SF1">
    <property type="entry name" value="ISOCITRATE DEHYDROGENASE (NADP(+))"/>
    <property type="match status" value="1"/>
</dbReference>
<dbReference type="PIRSF" id="PIRSF009407">
    <property type="entry name" value="IDH_monmr"/>
    <property type="match status" value="1"/>
</dbReference>
<reference evidence="12" key="1">
    <citation type="journal article" date="2019" name="Int. J. Syst. Evol. Microbiol.">
        <title>The Global Catalogue of Microorganisms (GCM) 10K type strain sequencing project: providing services to taxonomists for standard genome sequencing and annotation.</title>
        <authorList>
            <consortium name="The Broad Institute Genomics Platform"/>
            <consortium name="The Broad Institute Genome Sequencing Center for Infectious Disease"/>
            <person name="Wu L."/>
            <person name="Ma J."/>
        </authorList>
    </citation>
    <scope>NUCLEOTIDE SEQUENCE [LARGE SCALE GENOMIC DNA]</scope>
    <source>
        <strain evidence="12">DFY28</strain>
    </source>
</reference>
<dbReference type="SUPFAM" id="SSF53659">
    <property type="entry name" value="Isocitrate/Isopropylmalate dehydrogenase-like"/>
    <property type="match status" value="1"/>
</dbReference>
<evidence type="ECO:0000256" key="2">
    <source>
        <dbReference type="ARBA" id="ARBA00022435"/>
    </source>
</evidence>
<sequence>MAKIIYTHTDEAPLLATYSFLPIVEAFSAKAGVEVETRDISVAARILAQFGLADDALAELGALATTPEANIIKLPNISASIPQLKAAIAELQAAGFDIPDYPDNASTPEELELRAKYDKVKGSAVNPVLREGNSDRRAPASVKNYAKKHPHRMGEWSTESKTNVATMGEHDFKSNEKSVTMPADDVLDVVLTTEAGEKIVLKQGLKVLEAEVIDASVLEVAHLNAFLRNAIARAKAEGVLFSAHLKATMMKVSDPIIFGHVVKAFFADVFATYGDDLAAAGLSANDGLGTIYPGLEKLANGAEIKAAFEKAIAEGPALAMVDSDKGITNLHVPSDVIIDASMPAMIRAGGIMWNAEGKEQDTLAVIPDSSYAGVYQVAIDDCRKNGALDPSTMGTVPNVGLMAKAAEEYGSHDKTFEIPAAGTVEVINAAGEVLLSHDVAEGDIWRACQTKDASIRDWVKLAVTRARASQTPAIFWLDEARGHDAQLIAKVNTYLADHDTEGLDIRILTPELATAFTLERMRKGEDTISVTGNVLRDYNTDLFPILELGTSAKMLSVVPLMNGGGLFETGAGGSAPKHVQQLVNEDYLRWDSLGEFFALVPSLELYAEQSGKPGAKVLATTLDKATETFLNEDRSPGRKLGTIDNRGSHFYLAFYWAQELAAQTEDAELAAAFAPLAAQLAENEEKIVAELVAVQGKPADIGGYYRPDAEKTAAVMRPSATFNAALASL</sequence>
<dbReference type="EMBL" id="JBHSQI010000005">
    <property type="protein sequence ID" value="MFC6154377.1"/>
    <property type="molecule type" value="Genomic_DNA"/>
</dbReference>
<accession>A0ABW1QZH5</accession>
<keyword evidence="12" id="KW-1185">Reference proteome</keyword>
<gene>
    <name evidence="11" type="ORF">ACFPWU_11975</name>
</gene>
<protein>
    <recommendedName>
        <fullName evidence="10">Isocitrate dehydrogenase [NADP]</fullName>
        <ecNumber evidence="10">1.1.1.42</ecNumber>
    </recommendedName>
    <alternativeName>
        <fullName evidence="10">Oxalosuccinate decarboxylase</fullName>
    </alternativeName>
</protein>
<comment type="catalytic activity">
    <reaction evidence="8 10">
        <text>D-threo-isocitrate + NADP(+) = 2-oxoglutarate + CO2 + NADPH</text>
        <dbReference type="Rhea" id="RHEA:19629"/>
        <dbReference type="ChEBI" id="CHEBI:15562"/>
        <dbReference type="ChEBI" id="CHEBI:16526"/>
        <dbReference type="ChEBI" id="CHEBI:16810"/>
        <dbReference type="ChEBI" id="CHEBI:57783"/>
        <dbReference type="ChEBI" id="CHEBI:58349"/>
        <dbReference type="EC" id="1.1.1.42"/>
    </reaction>
</comment>
<keyword evidence="5" id="KW-0460">Magnesium</keyword>
<dbReference type="PANTHER" id="PTHR36999">
    <property type="entry name" value="ISOCITRATE DEHYDROGENASE [NADP]"/>
    <property type="match status" value="1"/>
</dbReference>
<evidence type="ECO:0000256" key="10">
    <source>
        <dbReference type="PIRNR" id="PIRNR009407"/>
    </source>
</evidence>